<dbReference type="NCBIfam" id="NF045586">
    <property type="entry name" value="Npun_F0494_fam"/>
    <property type="match status" value="1"/>
</dbReference>
<proteinExistence type="predicted"/>
<sequence>MAQADTESRSLARAALSLRCLPFRRCFYETVGEEPLSSTELAGRTEVPAPFTFLPLSGDRTEDHFLWLIRLGVLRREVDGQGLTERVRLTPMGRQLLRRWPGEIPRAGRRERILEALRRHRPRL</sequence>
<name>A0ABU5RV63_9CYAN</name>
<protein>
    <submittedName>
        <fullName evidence="1">Uncharacterized protein</fullName>
    </submittedName>
</protein>
<dbReference type="Proteomes" id="UP001304461">
    <property type="component" value="Unassembled WGS sequence"/>
</dbReference>
<accession>A0ABU5RV63</accession>
<evidence type="ECO:0000313" key="2">
    <source>
        <dbReference type="Proteomes" id="UP001304461"/>
    </source>
</evidence>
<dbReference type="InterPro" id="IPR054651">
    <property type="entry name" value="Npun_F0494-like"/>
</dbReference>
<gene>
    <name evidence="1" type="ORF">VB738_10370</name>
</gene>
<comment type="caution">
    <text evidence="1">The sequence shown here is derived from an EMBL/GenBank/DDBJ whole genome shotgun (WGS) entry which is preliminary data.</text>
</comment>
<dbReference type="EMBL" id="JAYGHX010000005">
    <property type="protein sequence ID" value="MEA5391661.1"/>
    <property type="molecule type" value="Genomic_DNA"/>
</dbReference>
<evidence type="ECO:0000313" key="1">
    <source>
        <dbReference type="EMBL" id="MEA5391661.1"/>
    </source>
</evidence>
<organism evidence="1 2">
    <name type="scientific">Cyanobium gracile UHCC 0139</name>
    <dbReference type="NCBI Taxonomy" id="3110308"/>
    <lineage>
        <taxon>Bacteria</taxon>
        <taxon>Bacillati</taxon>
        <taxon>Cyanobacteriota</taxon>
        <taxon>Cyanophyceae</taxon>
        <taxon>Synechococcales</taxon>
        <taxon>Prochlorococcaceae</taxon>
        <taxon>Cyanobium</taxon>
    </lineage>
</organism>
<dbReference type="RefSeq" id="WP_323305673.1">
    <property type="nucleotide sequence ID" value="NZ_JAYGHX010000005.1"/>
</dbReference>
<reference evidence="1 2" key="1">
    <citation type="submission" date="2023-12" db="EMBL/GenBank/DDBJ databases">
        <title>Baltic Sea Cyanobacteria.</title>
        <authorList>
            <person name="Delbaje E."/>
            <person name="Fewer D.P."/>
            <person name="Shishido T.K."/>
        </authorList>
    </citation>
    <scope>NUCLEOTIDE SEQUENCE [LARGE SCALE GENOMIC DNA]</scope>
    <source>
        <strain evidence="1 2">UHCC 0139</strain>
    </source>
</reference>
<keyword evidence="2" id="KW-1185">Reference proteome</keyword>